<protein>
    <submittedName>
        <fullName evidence="1">PEP-CTERM sorting domain-containing protein</fullName>
    </submittedName>
</protein>
<gene>
    <name evidence="1" type="ORF">H6G74_19700</name>
</gene>
<comment type="caution">
    <text evidence="1">The sequence shown here is derived from an EMBL/GenBank/DDBJ whole genome shotgun (WGS) entry which is preliminary data.</text>
</comment>
<dbReference type="RefSeq" id="WP_190969271.1">
    <property type="nucleotide sequence ID" value="NZ_JACJTB010000029.1"/>
</dbReference>
<sequence length="185" mass="19529">MKSTQYLGVASLAIALSLATVEVKPTQAAVFNYNFTADVTSGANPGQYSGSFRYDDTNLTGVGAENLDVSNGLLSVVFDYLGTRYTEADDFDFPAGIAPIVSFNNGNFVGLSYLVEDQFFIGDANSPSTGGNRFYSIVSADLTSTIETGTVTYTKVPEPLALVGTAIATATGLWANRKKKASVTQ</sequence>
<dbReference type="Proteomes" id="UP000603457">
    <property type="component" value="Unassembled WGS sequence"/>
</dbReference>
<evidence type="ECO:0000313" key="1">
    <source>
        <dbReference type="EMBL" id="MBD2596538.1"/>
    </source>
</evidence>
<accession>A0ABR8FZY9</accession>
<keyword evidence="2" id="KW-1185">Reference proteome</keyword>
<reference evidence="1 2" key="1">
    <citation type="journal article" date="2020" name="ISME J.">
        <title>Comparative genomics reveals insights into cyanobacterial evolution and habitat adaptation.</title>
        <authorList>
            <person name="Chen M.Y."/>
            <person name="Teng W.K."/>
            <person name="Zhao L."/>
            <person name="Hu C.X."/>
            <person name="Zhou Y.K."/>
            <person name="Han B.P."/>
            <person name="Song L.R."/>
            <person name="Shu W.S."/>
        </authorList>
    </citation>
    <scope>NUCLEOTIDE SEQUENCE [LARGE SCALE GENOMIC DNA]</scope>
    <source>
        <strain evidence="1 2">FACHB-130</strain>
    </source>
</reference>
<dbReference type="EMBL" id="JACJTB010000029">
    <property type="protein sequence ID" value="MBD2596538.1"/>
    <property type="molecule type" value="Genomic_DNA"/>
</dbReference>
<organism evidence="1 2">
    <name type="scientific">Nostoc spongiaeforme FACHB-130</name>
    <dbReference type="NCBI Taxonomy" id="1357510"/>
    <lineage>
        <taxon>Bacteria</taxon>
        <taxon>Bacillati</taxon>
        <taxon>Cyanobacteriota</taxon>
        <taxon>Cyanophyceae</taxon>
        <taxon>Nostocales</taxon>
        <taxon>Nostocaceae</taxon>
        <taxon>Nostoc</taxon>
    </lineage>
</organism>
<name>A0ABR8FZY9_9NOSO</name>
<evidence type="ECO:0000313" key="2">
    <source>
        <dbReference type="Proteomes" id="UP000603457"/>
    </source>
</evidence>
<proteinExistence type="predicted"/>